<dbReference type="PANTHER" id="PTHR30441">
    <property type="entry name" value="DUF748 DOMAIN-CONTAINING PROTEIN"/>
    <property type="match status" value="1"/>
</dbReference>
<dbReference type="PANTHER" id="PTHR30441:SF4">
    <property type="entry name" value="PROTEIN ASMA"/>
    <property type="match status" value="1"/>
</dbReference>
<organism evidence="2 3">
    <name type="scientific">Hymenobacter monticola</name>
    <dbReference type="NCBI Taxonomy" id="1705399"/>
    <lineage>
        <taxon>Bacteria</taxon>
        <taxon>Pseudomonadati</taxon>
        <taxon>Bacteroidota</taxon>
        <taxon>Cytophagia</taxon>
        <taxon>Cytophagales</taxon>
        <taxon>Hymenobacteraceae</taxon>
        <taxon>Hymenobacter</taxon>
    </lineage>
</organism>
<sequence length="1102" mass="122237">MKSFSFRRILAAVLLLVVLGGVAVVWLVGSEYGRHLVAQKVRRALTHDSELVLEPFEVEFSPWSDFPHLTASIQHIALTDTSFRRRMPVLSLRRADLRLEMLPLLRGQVLVKRLALTDVDFRERVDSLGRSWGLRGKRKRGTGRAPVLNLKLDELLVSNFNFSSHNGYLRTAFGAHADAARLSVRLKGGVMQVAGTLNGQLSYLRTRAGTLFEHEPVQAWVHYQYTFRNRQGLLYRTRATLNGDTIRVSGTHTVAPDQPAGTLLNLRFVGNQPLTDVLHAALPPRLEPYLEGATSPSKAHIHYAITGLSGPKVTPHNVLSFSLRAASLKWPGQGRHITRWDLAGTYDNGPRHNIRSTVLTLKRCRIYSAAGRLDAALTLRDFKRPFVDGRLRGRAELAELAAVVSPGRWRARGGVADLDVRVRGLLPPPPNRPDLGPRKNLALNGTVNLHQASFLLPLRGADLSELDVKVGLQDSLWRLSNAAGVLNGMHFRASATTVHLLDYLTGQHPTARISGNFAVDELRVASLRHLLRPLPREAGPGFSPTSLPKRARNARDKAQLATTLGSELIPPGLLLNTSLRCQRLLLAHDTLENLAVTVRHDGRQVQLLNLAGRVWGGDVRGSVHWPTDPDNRVAPVAYDLGVHFASLNYRQFVERFTRPTPGAARPAKPGAKERPAGEPAPALRDLLLAANGRLTLSIDRAQLPEDESMGQVKLQLLKTGSLLRLPYLRFRTPEGGFGEAQATAEVENFRLTAADADLTLRYATLDVTRLLGLISSLTTPTDTVPTARSLARIERKATRRVQRQQAGGNHSLLSNGLLSAVLRVEADEVHYGPLRGSRFRLVSHLLEGEAKLDNCSVDVLQGSVRLSGSMHSTANRAHHPTQLQMRLQDVELPALFAGASGMGLNVLGSDNIRGSLRGVADIRTDLGPKYLPNFMKTDGYLKVDFRNLELINVDALMEALKFMKAERTGHLYFEPVTGEFLLTQGQLIIPGLRLDSNLSNLEISGHYGLEGATNLFIGLKPFQALFGNNEKRIERIQRGEQVSHSDNGKLTYVNLRRTAPKEKYKVRLFQRDEQREAMARLRQQYRDYLTTQRLDTTVRLLR</sequence>
<evidence type="ECO:0000313" key="3">
    <source>
        <dbReference type="Proteomes" id="UP000831390"/>
    </source>
</evidence>
<dbReference type="Proteomes" id="UP000831390">
    <property type="component" value="Chromosome"/>
</dbReference>
<feature type="region of interest" description="Disordered" evidence="1">
    <location>
        <begin position="658"/>
        <end position="678"/>
    </location>
</feature>
<keyword evidence="3" id="KW-1185">Reference proteome</keyword>
<accession>A0ABY4AZU2</accession>
<dbReference type="InterPro" id="IPR052894">
    <property type="entry name" value="AsmA-related"/>
</dbReference>
<evidence type="ECO:0000256" key="1">
    <source>
        <dbReference type="SAM" id="MobiDB-lite"/>
    </source>
</evidence>
<name>A0ABY4AZU2_9BACT</name>
<dbReference type="EMBL" id="CP094534">
    <property type="protein sequence ID" value="UOE32422.1"/>
    <property type="molecule type" value="Genomic_DNA"/>
</dbReference>
<proteinExistence type="predicted"/>
<protein>
    <submittedName>
        <fullName evidence="2">AsmA-like C-terminal region-containing protein</fullName>
    </submittedName>
</protein>
<evidence type="ECO:0000313" key="2">
    <source>
        <dbReference type="EMBL" id="UOE32422.1"/>
    </source>
</evidence>
<feature type="compositionally biased region" description="Low complexity" evidence="1">
    <location>
        <begin position="658"/>
        <end position="669"/>
    </location>
</feature>
<dbReference type="RefSeq" id="WP_243511012.1">
    <property type="nucleotide sequence ID" value="NZ_CP094534.1"/>
</dbReference>
<reference evidence="2 3" key="1">
    <citation type="submission" date="2022-03" db="EMBL/GenBank/DDBJ databases">
        <title>Hymenobactersp. isolated from the air.</title>
        <authorList>
            <person name="Won M."/>
            <person name="Kwon S.-W."/>
        </authorList>
    </citation>
    <scope>NUCLEOTIDE SEQUENCE [LARGE SCALE GENOMIC DNA]</scope>
    <source>
        <strain evidence="2 3">KACC 22596</strain>
    </source>
</reference>
<gene>
    <name evidence="2" type="ORF">MTP16_14925</name>
</gene>